<accession>B8GEI6</accession>
<dbReference type="STRING" id="521011.Mpal_2407"/>
<evidence type="ECO:0000313" key="4">
    <source>
        <dbReference type="Proteomes" id="UP000002457"/>
    </source>
</evidence>
<dbReference type="OrthoDB" id="110650at2157"/>
<dbReference type="AlphaFoldDB" id="B8GEI6"/>
<sequence length="377" mass="40612">MTEQTRIGVVGTGFIGKGIVMSLENQPDLRISHVLTNSDISRRNDYPGKHLLTNSVEDLISGSDLIVECSGEAVSATYVVDKVIKAGLPVVTMDAELQVTTGSYFAKKGFITEAEGDQPGCLAALDEEARQMGFSPQVYGNIKGYLNYTPTIEDMRFWSQKQGISLDKTTAFTDGTKVQIEQALVANGLGAQILQDGMLGPEADDIQSGGLILAEAAKKMGTKVSDYILAPGAPAGVFIVAEHEERLIPYLRYYKMGEGPWYTLVRNFHLCHLEVIKTIRRVLDGGEVLLNNSTAPTVSVGAIAKRDLEPGQILKRGIGSFDVRGTALTIANNSQHVPIALLTGAVLTEQVKAGAQITFDDVEVPASLACDIWLKNN</sequence>
<keyword evidence="4" id="KW-1185">Reference proteome</keyword>
<dbReference type="PANTHER" id="PTHR37850:SF1">
    <property type="entry name" value="SAF DOMAIN PROTEIN"/>
    <property type="match status" value="1"/>
</dbReference>
<protein>
    <submittedName>
        <fullName evidence="3">Homoserine dehydrogenase NAD-binding</fullName>
    </submittedName>
</protein>
<dbReference type="Pfam" id="PF21135">
    <property type="entry name" value="DRL_cat"/>
    <property type="match status" value="1"/>
</dbReference>
<evidence type="ECO:0000259" key="2">
    <source>
        <dbReference type="Pfam" id="PF21135"/>
    </source>
</evidence>
<dbReference type="InterPro" id="IPR048423">
    <property type="entry name" value="DRL_cat"/>
</dbReference>
<dbReference type="Pfam" id="PF03447">
    <property type="entry name" value="NAD_binding_3"/>
    <property type="match status" value="1"/>
</dbReference>
<evidence type="ECO:0000259" key="1">
    <source>
        <dbReference type="Pfam" id="PF03447"/>
    </source>
</evidence>
<evidence type="ECO:0000313" key="3">
    <source>
        <dbReference type="EMBL" id="ACL17687.1"/>
    </source>
</evidence>
<dbReference type="InterPro" id="IPR036291">
    <property type="entry name" value="NAD(P)-bd_dom_sf"/>
</dbReference>
<dbReference type="KEGG" id="mpl:Mpal_2407"/>
<feature type="domain" description="Aspartate/homoserine dehydrogenase NAD-binding" evidence="1">
    <location>
        <begin position="11"/>
        <end position="97"/>
    </location>
</feature>
<dbReference type="InterPro" id="IPR005106">
    <property type="entry name" value="Asp/hSer_DH_NAD-bd"/>
</dbReference>
<dbReference type="eggNOG" id="arCOG00254">
    <property type="taxonomic scope" value="Archaea"/>
</dbReference>
<dbReference type="RefSeq" id="WP_012619006.1">
    <property type="nucleotide sequence ID" value="NC_011832.1"/>
</dbReference>
<dbReference type="CDD" id="cd11616">
    <property type="entry name" value="SAF_DH_OX_like"/>
    <property type="match status" value="1"/>
</dbReference>
<feature type="domain" description="Oxidoreductase DRL-like catalytic" evidence="2">
    <location>
        <begin position="116"/>
        <end position="275"/>
    </location>
</feature>
<dbReference type="SUPFAM" id="SSF51735">
    <property type="entry name" value="NAD(P)-binding Rossmann-fold domains"/>
    <property type="match status" value="1"/>
</dbReference>
<reference evidence="3 4" key="1">
    <citation type="journal article" date="2015" name="Genome Announc.">
        <title>Complete Genome Sequence of Methanosphaerula palustris E1-9CT, a Hydrogenotrophic Methanogen Isolated from a Minerotrophic Fen Peatland.</title>
        <authorList>
            <person name="Cadillo-Quiroz H."/>
            <person name="Browne P."/>
            <person name="Kyrpides N."/>
            <person name="Woyke T."/>
            <person name="Goodwin L."/>
            <person name="Detter C."/>
            <person name="Yavitt J.B."/>
            <person name="Zinder S.H."/>
        </authorList>
    </citation>
    <scope>NUCLEOTIDE SEQUENCE [LARGE SCALE GENOMIC DNA]</scope>
    <source>
        <strain evidence="4">ATCC BAA-1556 / DSM 19958 / E1-9c</strain>
    </source>
</reference>
<organism evidence="3 4">
    <name type="scientific">Methanosphaerula palustris (strain ATCC BAA-1556 / DSM 19958 / E1-9c)</name>
    <dbReference type="NCBI Taxonomy" id="521011"/>
    <lineage>
        <taxon>Archaea</taxon>
        <taxon>Methanobacteriati</taxon>
        <taxon>Methanobacteriota</taxon>
        <taxon>Stenosarchaea group</taxon>
        <taxon>Methanomicrobia</taxon>
        <taxon>Methanomicrobiales</taxon>
        <taxon>Methanoregulaceae</taxon>
        <taxon>Methanosphaerula</taxon>
    </lineage>
</organism>
<proteinExistence type="predicted"/>
<dbReference type="EMBL" id="CP001338">
    <property type="protein sequence ID" value="ACL17687.1"/>
    <property type="molecule type" value="Genomic_DNA"/>
</dbReference>
<dbReference type="PANTHER" id="PTHR37850">
    <property type="entry name" value="STRU PROTEIN"/>
    <property type="match status" value="1"/>
</dbReference>
<dbReference type="Proteomes" id="UP000002457">
    <property type="component" value="Chromosome"/>
</dbReference>
<name>B8GEI6_METPE</name>
<dbReference type="Gene3D" id="3.40.50.720">
    <property type="entry name" value="NAD(P)-binding Rossmann-like Domain"/>
    <property type="match status" value="1"/>
</dbReference>
<dbReference type="GO" id="GO:0050661">
    <property type="term" value="F:NADP binding"/>
    <property type="evidence" value="ECO:0007669"/>
    <property type="project" value="InterPro"/>
</dbReference>
<dbReference type="HOGENOM" id="CLU_046102_0_0_2"/>
<dbReference type="GO" id="GO:0016491">
    <property type="term" value="F:oxidoreductase activity"/>
    <property type="evidence" value="ECO:0007669"/>
    <property type="project" value="InterPro"/>
</dbReference>
<gene>
    <name evidence="3" type="ordered locus">Mpal_2407</name>
</gene>
<dbReference type="GeneID" id="7271320"/>